<comment type="caution">
    <text evidence="1">The sequence shown here is derived from an EMBL/GenBank/DDBJ whole genome shotgun (WGS) entry which is preliminary data.</text>
</comment>
<protein>
    <submittedName>
        <fullName evidence="1">Tetratricopeptide repeat protein 39A</fullName>
    </submittedName>
</protein>
<accession>A0ACB7EY18</accession>
<gene>
    <name evidence="1" type="primary">TTC39A.2</name>
    <name evidence="1" type="ORF">GBF38_022629</name>
</gene>
<feature type="non-terminal residue" evidence="1">
    <location>
        <position position="1"/>
    </location>
</feature>
<name>A0ACB7EY18_NIBAL</name>
<keyword evidence="2" id="KW-1185">Reference proteome</keyword>
<evidence type="ECO:0000313" key="1">
    <source>
        <dbReference type="EMBL" id="KAG8006675.1"/>
    </source>
</evidence>
<evidence type="ECO:0000313" key="2">
    <source>
        <dbReference type="Proteomes" id="UP000805704"/>
    </source>
</evidence>
<proteinExistence type="predicted"/>
<sequence length="700" mass="78987">SHPVRSHNSHNATHLSLDRPSLLAGAAILGVGIWVKVDSGSILNFLGKIENAPSELSQVLNVGYLLIAIGALLLVIGFLGCCGAVKESKCMLLLFFIIVLLVFIAEVAGAVVILVFRPLANELIAKLGTAAVANIKRDYGNNPDVTGLWNTTMNTLNCCGFYNSSDFVGSPYYQSHSQQYPPQCCSNTYNQCNQTMAMTTGCFPKIKELVDENTVVIVGVALGIAVLEMTLKECLDECMEALDLFLNNHFNESLERLRPRVNESMYHALIYATVLEMQAMMTFQHDDITNAGNTMKSAQEVCQRFRRKSPGSGSLTEVQLHAEACYAECQLQRAALTFLQDENMVSFIKGGIKVRNSYLIYNLRGLLYSQTLSLFPPRILKVLEFAGFSGDKEYGLSLLRDGAMGMNLRSMLCALLLLCYYTFLTFILGTGEGEVAEAESLLKPFRLHYPRGAIFLFFAGRTEEIKGNIDEAVALFEDGCKAQQAWKQFHHMCYWELMWCFTYKRMWKMAYFYADLLSQESRWSKKIAGKSPPTEKFAIRKARRYKAPRPIKLPVPVLEMMYMWNGFSMISKRPELTEGMMQTLVDAERSLQESPENMYSVDDHCLIHLLKGLCFKNQGHLQAAEESFNQVFASEKKIKFDHYLVPNTLVELSLLYIDLGRRDEAIKLLHKAKHNYKDYSMESRTQFRVHAALAKLKADP</sequence>
<dbReference type="EMBL" id="CM024808">
    <property type="protein sequence ID" value="KAG8006675.1"/>
    <property type="molecule type" value="Genomic_DNA"/>
</dbReference>
<reference evidence="1" key="1">
    <citation type="submission" date="2020-04" db="EMBL/GenBank/DDBJ databases">
        <title>A chromosome-scale assembly and high-density genetic map of the yellow drum (Nibea albiflora) genome.</title>
        <authorList>
            <person name="Xu D."/>
            <person name="Zhang W."/>
            <person name="Chen R."/>
            <person name="Tan P."/>
            <person name="Wang L."/>
            <person name="Song H."/>
            <person name="Tian L."/>
            <person name="Zhu Q."/>
            <person name="Wang B."/>
        </authorList>
    </citation>
    <scope>NUCLEOTIDE SEQUENCE</scope>
    <source>
        <strain evidence="1">ZJHYS-2018</strain>
    </source>
</reference>
<organism evidence="1 2">
    <name type="scientific">Nibea albiflora</name>
    <name type="common">Yellow drum</name>
    <name type="synonym">Corvina albiflora</name>
    <dbReference type="NCBI Taxonomy" id="240163"/>
    <lineage>
        <taxon>Eukaryota</taxon>
        <taxon>Metazoa</taxon>
        <taxon>Chordata</taxon>
        <taxon>Craniata</taxon>
        <taxon>Vertebrata</taxon>
        <taxon>Euteleostomi</taxon>
        <taxon>Actinopterygii</taxon>
        <taxon>Neopterygii</taxon>
        <taxon>Teleostei</taxon>
        <taxon>Neoteleostei</taxon>
        <taxon>Acanthomorphata</taxon>
        <taxon>Eupercaria</taxon>
        <taxon>Sciaenidae</taxon>
        <taxon>Nibea</taxon>
    </lineage>
</organism>
<dbReference type="Proteomes" id="UP000805704">
    <property type="component" value="Chromosome 20"/>
</dbReference>